<feature type="binding site" evidence="4">
    <location>
        <begin position="90"/>
        <end position="95"/>
    </location>
    <ligand>
        <name>substrate</name>
    </ligand>
</feature>
<dbReference type="InterPro" id="IPR017939">
    <property type="entry name" value="G-Glutamylcylcotransferase"/>
</dbReference>
<keyword evidence="2" id="KW-0456">Lyase</keyword>
<evidence type="ECO:0000256" key="4">
    <source>
        <dbReference type="PIRSR" id="PIRSR617939-2"/>
    </source>
</evidence>
<keyword evidence="6" id="KW-0472">Membrane</keyword>
<protein>
    <recommendedName>
        <fullName evidence="1">gamma-glutamylcyclotransferase</fullName>
        <ecNumber evidence="1">4.3.2.9</ecNumber>
    </recommendedName>
</protein>
<feature type="signal peptide" evidence="7">
    <location>
        <begin position="1"/>
        <end position="32"/>
    </location>
</feature>
<evidence type="ECO:0000256" key="7">
    <source>
        <dbReference type="SAM" id="SignalP"/>
    </source>
</evidence>
<proteinExistence type="predicted"/>
<evidence type="ECO:0000256" key="1">
    <source>
        <dbReference type="ARBA" id="ARBA00012346"/>
    </source>
</evidence>
<keyword evidence="9" id="KW-1185">Reference proteome</keyword>
<dbReference type="OrthoDB" id="2017317at2759"/>
<reference evidence="8" key="1">
    <citation type="submission" date="2020-06" db="EMBL/GenBank/DDBJ databases">
        <authorList>
            <consortium name="Plant Systems Biology data submission"/>
        </authorList>
    </citation>
    <scope>NUCLEOTIDE SEQUENCE</scope>
    <source>
        <strain evidence="8">D6</strain>
    </source>
</reference>
<organism evidence="8 9">
    <name type="scientific">Seminavis robusta</name>
    <dbReference type="NCBI Taxonomy" id="568900"/>
    <lineage>
        <taxon>Eukaryota</taxon>
        <taxon>Sar</taxon>
        <taxon>Stramenopiles</taxon>
        <taxon>Ochrophyta</taxon>
        <taxon>Bacillariophyta</taxon>
        <taxon>Bacillariophyceae</taxon>
        <taxon>Bacillariophycidae</taxon>
        <taxon>Naviculales</taxon>
        <taxon>Naviculaceae</taxon>
        <taxon>Seminavis</taxon>
    </lineage>
</organism>
<name>A0A9N8HNY7_9STRA</name>
<evidence type="ECO:0000256" key="2">
    <source>
        <dbReference type="ARBA" id="ARBA00023239"/>
    </source>
</evidence>
<dbReference type="Gene3D" id="3.10.490.10">
    <property type="entry name" value="Gamma-glutamyl cyclotransferase-like"/>
    <property type="match status" value="1"/>
</dbReference>
<evidence type="ECO:0000313" key="9">
    <source>
        <dbReference type="Proteomes" id="UP001153069"/>
    </source>
</evidence>
<dbReference type="Pfam" id="PF13772">
    <property type="entry name" value="AIG2_2"/>
    <property type="match status" value="1"/>
</dbReference>
<dbReference type="Proteomes" id="UP001153069">
    <property type="component" value="Unassembled WGS sequence"/>
</dbReference>
<comment type="caution">
    <text evidence="8">The sequence shown here is derived from an EMBL/GenBank/DDBJ whole genome shotgun (WGS) entry which is preliminary data.</text>
</comment>
<feature type="chain" id="PRO_5040222947" description="gamma-glutamylcyclotransferase" evidence="7">
    <location>
        <begin position="33"/>
        <end position="377"/>
    </location>
</feature>
<accession>A0A9N8HNY7</accession>
<dbReference type="AlphaFoldDB" id="A0A9N8HNY7"/>
<evidence type="ECO:0000256" key="6">
    <source>
        <dbReference type="SAM" id="Phobius"/>
    </source>
</evidence>
<feature type="region of interest" description="Disordered" evidence="5">
    <location>
        <begin position="55"/>
        <end position="77"/>
    </location>
</feature>
<feature type="transmembrane region" description="Helical" evidence="6">
    <location>
        <begin position="339"/>
        <end position="359"/>
    </location>
</feature>
<dbReference type="PANTHER" id="PTHR12935">
    <property type="entry name" value="GAMMA-GLUTAMYLCYCLOTRANSFERASE"/>
    <property type="match status" value="1"/>
</dbReference>
<dbReference type="EC" id="4.3.2.9" evidence="1"/>
<dbReference type="GO" id="GO:0003839">
    <property type="term" value="F:gamma-glutamylcyclotransferase activity"/>
    <property type="evidence" value="ECO:0007669"/>
    <property type="project" value="UniProtKB-EC"/>
</dbReference>
<evidence type="ECO:0000313" key="8">
    <source>
        <dbReference type="EMBL" id="CAB9522113.1"/>
    </source>
</evidence>
<evidence type="ECO:0000256" key="3">
    <source>
        <dbReference type="PIRSR" id="PIRSR617939-1"/>
    </source>
</evidence>
<dbReference type="EMBL" id="CAICTM010001267">
    <property type="protein sequence ID" value="CAB9522113.1"/>
    <property type="molecule type" value="Genomic_DNA"/>
</dbReference>
<gene>
    <name evidence="8" type="ORF">SEMRO_1269_G257830.1</name>
</gene>
<evidence type="ECO:0000256" key="5">
    <source>
        <dbReference type="SAM" id="MobiDB-lite"/>
    </source>
</evidence>
<feature type="active site" description="Proton acceptor" evidence="3">
    <location>
        <position position="208"/>
    </location>
</feature>
<keyword evidence="6" id="KW-0812">Transmembrane</keyword>
<sequence length="377" mass="41722">MSAPTSTTTRLSSKFLVSALLLLTFLVDTVHSAQASKSKPALIVGIKPLFKREEPKAVESTTATTTATPQPPPRPELVTQSLEKNADLYYFGLGSNMLREKLENRAICGSKIKVKSFQPAVVYNYRLAFNMKGFPPLEPGMGSLEPTTSCMDAEQQLQQLNQPSTKQQDNASSSSSISKPLCAYQENECHGALVRLSAEDYEKVMRSEGVGHGRSDQGYEEVVVDAVPYKGRVVQAVALRARSHVRLSQDPAPSQRYMDILKQGAQELGLAPAYVDFLNQHPVQQSSAWTRRIAVCNLALYSSQLVSFQSKLRKLQVWLLWRVYVPPTANVLQRILSELAIGMILLPGAIPGSLCFLHMKRTNKMNGMMKALADNHW</sequence>
<keyword evidence="7" id="KW-0732">Signal</keyword>
<feature type="binding site" evidence="4">
    <location>
        <position position="257"/>
    </location>
    <ligand>
        <name>substrate</name>
    </ligand>
</feature>
<dbReference type="PANTHER" id="PTHR12935:SF0">
    <property type="entry name" value="GAMMA-GLUTAMYLCYCLOTRANSFERASE"/>
    <property type="match status" value="1"/>
</dbReference>
<keyword evidence="6" id="KW-1133">Transmembrane helix</keyword>